<reference evidence="2 3" key="1">
    <citation type="submission" date="2018-07" db="EMBL/GenBank/DDBJ databases">
        <title>Genomic Encyclopedia of Type Strains, Phase III (KMG-III): the genomes of soil and plant-associated and newly described type strains.</title>
        <authorList>
            <person name="Whitman W."/>
        </authorList>
    </citation>
    <scope>NUCLEOTIDE SEQUENCE [LARGE SCALE GENOMIC DNA]</scope>
    <source>
        <strain evidence="2 3">CECT 8488</strain>
    </source>
</reference>
<protein>
    <submittedName>
        <fullName evidence="2">ABC-type amino acid transport substrate-binding protein</fullName>
    </submittedName>
</protein>
<accession>A0A3D9HRT7</accession>
<keyword evidence="3" id="KW-1185">Reference proteome</keyword>
<dbReference type="AlphaFoldDB" id="A0A3D9HRT7"/>
<dbReference type="InterPro" id="IPR001638">
    <property type="entry name" value="Solute-binding_3/MltF_N"/>
</dbReference>
<organism evidence="2 3">
    <name type="scientific">Aestuariispira insulae</name>
    <dbReference type="NCBI Taxonomy" id="1461337"/>
    <lineage>
        <taxon>Bacteria</taxon>
        <taxon>Pseudomonadati</taxon>
        <taxon>Pseudomonadota</taxon>
        <taxon>Alphaproteobacteria</taxon>
        <taxon>Rhodospirillales</taxon>
        <taxon>Kiloniellaceae</taxon>
        <taxon>Aestuariispira</taxon>
    </lineage>
</organism>
<proteinExistence type="predicted"/>
<sequence>MRPFFSLLTLMFTVLIGLSADRPARAEPLRLAVVEWGGLTYKDNNGQYTGPWFDIMTRIVASLGQDTELLVLPLPRIFRRLDIGETDLTLFTTNLGQKFLDMGNGHEPYHRVVLVHQETGIVIVGRKESQFTGYADLNGHRAAIGIGGCCFAGFSDNPKIEKLQVPDNVILKMVTAGRVEAGILLDLDYNFYVTHAGFNAADYSPPVVATPLEAWIHKTKHFKDNAALKRVTETVNRLRTQGVFDRILARYRPQS</sequence>
<comment type="caution">
    <text evidence="2">The sequence shown here is derived from an EMBL/GenBank/DDBJ whole genome shotgun (WGS) entry which is preliminary data.</text>
</comment>
<name>A0A3D9HRT7_9PROT</name>
<evidence type="ECO:0000313" key="2">
    <source>
        <dbReference type="EMBL" id="RED51576.1"/>
    </source>
</evidence>
<dbReference type="Gene3D" id="3.40.190.10">
    <property type="entry name" value="Periplasmic binding protein-like II"/>
    <property type="match status" value="2"/>
</dbReference>
<evidence type="ECO:0000259" key="1">
    <source>
        <dbReference type="Pfam" id="PF00497"/>
    </source>
</evidence>
<dbReference type="SUPFAM" id="SSF53850">
    <property type="entry name" value="Periplasmic binding protein-like II"/>
    <property type="match status" value="1"/>
</dbReference>
<gene>
    <name evidence="2" type="ORF">DFP90_103379</name>
</gene>
<dbReference type="EMBL" id="QRDW01000003">
    <property type="protein sequence ID" value="RED51576.1"/>
    <property type="molecule type" value="Genomic_DNA"/>
</dbReference>
<feature type="domain" description="Solute-binding protein family 3/N-terminal" evidence="1">
    <location>
        <begin position="39"/>
        <end position="251"/>
    </location>
</feature>
<evidence type="ECO:0000313" key="3">
    <source>
        <dbReference type="Proteomes" id="UP000256845"/>
    </source>
</evidence>
<dbReference type="Pfam" id="PF00497">
    <property type="entry name" value="SBP_bac_3"/>
    <property type="match status" value="1"/>
</dbReference>
<dbReference type="Proteomes" id="UP000256845">
    <property type="component" value="Unassembled WGS sequence"/>
</dbReference>